<dbReference type="OrthoDB" id="1668230at2759"/>
<evidence type="ECO:0000259" key="1">
    <source>
        <dbReference type="PROSITE" id="PS50011"/>
    </source>
</evidence>
<dbReference type="GO" id="GO:0004672">
    <property type="term" value="F:protein kinase activity"/>
    <property type="evidence" value="ECO:0007669"/>
    <property type="project" value="InterPro"/>
</dbReference>
<reference evidence="2 3" key="1">
    <citation type="submission" date="2016-03" db="EMBL/GenBank/DDBJ databases">
        <title>The draft genome sequence of Fonsecaea nubica causative agent of cutaneous subcutaneous infection in human host.</title>
        <authorList>
            <person name="Costa F."/>
            <person name="Sybren D.H."/>
            <person name="Raittz R.T."/>
            <person name="Weiss V.A."/>
            <person name="Leao A.C."/>
            <person name="Gomes R."/>
            <person name="De Souza E.M."/>
            <person name="Pedrosa F.O."/>
            <person name="Steffens M.B."/>
            <person name="Bombassaro A."/>
            <person name="Tadra-Sfeir M.Z."/>
            <person name="Moreno L.F."/>
            <person name="Najafzadeh M.J."/>
            <person name="Felipe M.S."/>
            <person name="Teixeira M."/>
            <person name="Sun J."/>
            <person name="Xi L."/>
            <person name="Castro M.A."/>
            <person name="Vicente V.A."/>
        </authorList>
    </citation>
    <scope>NUCLEOTIDE SEQUENCE [LARGE SCALE GENOMIC DNA]</scope>
    <source>
        <strain evidence="2 3">CBS 269.64</strain>
    </source>
</reference>
<dbReference type="InterPro" id="IPR011009">
    <property type="entry name" value="Kinase-like_dom_sf"/>
</dbReference>
<keyword evidence="3" id="KW-1185">Reference proteome</keyword>
<dbReference type="RefSeq" id="XP_022496706.1">
    <property type="nucleotide sequence ID" value="XM_022647342.1"/>
</dbReference>
<gene>
    <name evidence="2" type="ORF">AYO20_09070</name>
</gene>
<evidence type="ECO:0000313" key="2">
    <source>
        <dbReference type="EMBL" id="OAL29778.1"/>
    </source>
</evidence>
<protein>
    <recommendedName>
        <fullName evidence="1">Protein kinase domain-containing protein</fullName>
    </recommendedName>
</protein>
<evidence type="ECO:0000313" key="3">
    <source>
        <dbReference type="Proteomes" id="UP000185904"/>
    </source>
</evidence>
<proteinExistence type="predicted"/>
<accession>A0A178CII7</accession>
<dbReference type="InterPro" id="IPR000719">
    <property type="entry name" value="Prot_kinase_dom"/>
</dbReference>
<organism evidence="2 3">
    <name type="scientific">Fonsecaea nubica</name>
    <dbReference type="NCBI Taxonomy" id="856822"/>
    <lineage>
        <taxon>Eukaryota</taxon>
        <taxon>Fungi</taxon>
        <taxon>Dikarya</taxon>
        <taxon>Ascomycota</taxon>
        <taxon>Pezizomycotina</taxon>
        <taxon>Eurotiomycetes</taxon>
        <taxon>Chaetothyriomycetidae</taxon>
        <taxon>Chaetothyriales</taxon>
        <taxon>Herpotrichiellaceae</taxon>
        <taxon>Fonsecaea</taxon>
    </lineage>
</organism>
<sequence length="131" mass="14781">MAYIHSCRVIIGDFRLDNVVYDDQMRIKLLDFSECTLMPLEWDFVGSDDAGFSILTDIAHFGAVMFQIISGKDCAFDIYQEWTQVGDPTVWPSRETLPRTGGIWLGDIIDKCWSKGFMSASELAQALGKET</sequence>
<dbReference type="Gene3D" id="1.10.510.10">
    <property type="entry name" value="Transferase(Phosphotransferase) domain 1"/>
    <property type="match status" value="1"/>
</dbReference>
<dbReference type="EMBL" id="LVCJ01000079">
    <property type="protein sequence ID" value="OAL29778.1"/>
    <property type="molecule type" value="Genomic_DNA"/>
</dbReference>
<comment type="caution">
    <text evidence="2">The sequence shown here is derived from an EMBL/GenBank/DDBJ whole genome shotgun (WGS) entry which is preliminary data.</text>
</comment>
<dbReference type="PROSITE" id="PS50011">
    <property type="entry name" value="PROTEIN_KINASE_DOM"/>
    <property type="match status" value="1"/>
</dbReference>
<dbReference type="AlphaFoldDB" id="A0A178CII7"/>
<feature type="domain" description="Protein kinase" evidence="1">
    <location>
        <begin position="1"/>
        <end position="131"/>
    </location>
</feature>
<name>A0A178CII7_9EURO</name>
<dbReference type="Proteomes" id="UP000185904">
    <property type="component" value="Unassembled WGS sequence"/>
</dbReference>
<dbReference type="GO" id="GO:0005524">
    <property type="term" value="F:ATP binding"/>
    <property type="evidence" value="ECO:0007669"/>
    <property type="project" value="InterPro"/>
</dbReference>
<dbReference type="SUPFAM" id="SSF56112">
    <property type="entry name" value="Protein kinase-like (PK-like)"/>
    <property type="match status" value="1"/>
</dbReference>
<dbReference type="GeneID" id="34592470"/>